<gene>
    <name evidence="3" type="ORF">KV110_04960</name>
</gene>
<proteinExistence type="predicted"/>
<organism evidence="3 4">
    <name type="scientific">Nocardia iowensis</name>
    <dbReference type="NCBI Taxonomy" id="204891"/>
    <lineage>
        <taxon>Bacteria</taxon>
        <taxon>Bacillati</taxon>
        <taxon>Actinomycetota</taxon>
        <taxon>Actinomycetes</taxon>
        <taxon>Mycobacteriales</taxon>
        <taxon>Nocardiaceae</taxon>
        <taxon>Nocardia</taxon>
    </lineage>
</organism>
<name>A0ABX8RSA6_NOCIO</name>
<accession>A0ABX8RSA6</accession>
<keyword evidence="4" id="KW-1185">Reference proteome</keyword>
<dbReference type="RefSeq" id="WP_218473838.1">
    <property type="nucleotide sequence ID" value="NZ_BAABJN010000005.1"/>
</dbReference>
<feature type="domain" description="PPE" evidence="2">
    <location>
        <begin position="14"/>
        <end position="176"/>
    </location>
</feature>
<feature type="region of interest" description="Disordered" evidence="1">
    <location>
        <begin position="190"/>
        <end position="211"/>
    </location>
</feature>
<reference evidence="3 4" key="1">
    <citation type="submission" date="2021-07" db="EMBL/GenBank/DDBJ databases">
        <title>Whole Genome Sequence of Nocardia Iowensis.</title>
        <authorList>
            <person name="Lamm A."/>
            <person name="Collins-Fairclough A.M."/>
            <person name="Bunk B."/>
            <person name="Sproer C."/>
        </authorList>
    </citation>
    <scope>NUCLEOTIDE SEQUENCE [LARGE SCALE GENOMIC DNA]</scope>
    <source>
        <strain evidence="3 4">NRRL 5646</strain>
    </source>
</reference>
<evidence type="ECO:0000313" key="3">
    <source>
        <dbReference type="EMBL" id="QXN92503.1"/>
    </source>
</evidence>
<evidence type="ECO:0000259" key="2">
    <source>
        <dbReference type="Pfam" id="PF00823"/>
    </source>
</evidence>
<feature type="region of interest" description="Disordered" evidence="1">
    <location>
        <begin position="305"/>
        <end position="326"/>
    </location>
</feature>
<dbReference type="Proteomes" id="UP000694257">
    <property type="component" value="Chromosome"/>
</dbReference>
<dbReference type="EMBL" id="CP078145">
    <property type="protein sequence ID" value="QXN92503.1"/>
    <property type="molecule type" value="Genomic_DNA"/>
</dbReference>
<sequence length="326" mass="33086">MIEPPVPGFTGVVWEAREPDRLTRELSTGPGAIPMAEAGATWAKLAAAFGAAVIEYDQIVASLHGAWESGTSRPVLDRISVLRDWLTDAARAAGENAVHAEKQAAAYQLAQLTMPNALDVAAIQQAQRALEAVSGSLGAPIKAVAAQTDAETDLAKAAASRVMRTYEAATEPLAAPWQHELPPTVASGAALEAEQASTPRGPANSATMPASMSGMGMPGPIGPISVPRTLSAYRAPVVAQSAQVTETVAPQQVPTTTPVTSPSMVPPGAMAPAAAGAQEEEYQSSRAGVASTAEFNPDLGIVSAPAVLGAPDQPESTGQSATGGGT</sequence>
<evidence type="ECO:0000313" key="4">
    <source>
        <dbReference type="Proteomes" id="UP000694257"/>
    </source>
</evidence>
<dbReference type="InterPro" id="IPR000030">
    <property type="entry name" value="PPE_dom"/>
</dbReference>
<evidence type="ECO:0000256" key="1">
    <source>
        <dbReference type="SAM" id="MobiDB-lite"/>
    </source>
</evidence>
<dbReference type="Pfam" id="PF00823">
    <property type="entry name" value="PPE"/>
    <property type="match status" value="1"/>
</dbReference>
<protein>
    <submittedName>
        <fullName evidence="3">PPE family protein</fullName>
    </submittedName>
</protein>